<sequence>MSLKKQWRELDRSTVASAPDRYGVYELGDERGNSLGMAVGVLRDDLKEELAYGDARQVRWTVAQSRDHAERLLEKYS</sequence>
<name>A0A343THM3_9EURY</name>
<dbReference type="InterPro" id="IPR055930">
    <property type="entry name" value="DUF7508"/>
</dbReference>
<dbReference type="KEGG" id="hdf:AArcSl_0957"/>
<protein>
    <recommendedName>
        <fullName evidence="1">DUF7508 domain-containing protein</fullName>
    </recommendedName>
</protein>
<accession>A0A343THM3</accession>
<evidence type="ECO:0000313" key="2">
    <source>
        <dbReference type="EMBL" id="AUX08595.1"/>
    </source>
</evidence>
<dbReference type="AlphaFoldDB" id="A0A343THM3"/>
<evidence type="ECO:0000313" key="3">
    <source>
        <dbReference type="Proteomes" id="UP000263012"/>
    </source>
</evidence>
<keyword evidence="3" id="KW-1185">Reference proteome</keyword>
<evidence type="ECO:0000259" key="1">
    <source>
        <dbReference type="Pfam" id="PF24348"/>
    </source>
</evidence>
<reference evidence="3" key="1">
    <citation type="submission" date="2017-11" db="EMBL/GenBank/DDBJ databases">
        <title>Phenotypic and genomic properties of facultatively anaerobic sulfur-reducing natronoarchaea from hypersaline soda lakes.</title>
        <authorList>
            <person name="Sorokin D.Y."/>
            <person name="Kublanov I.V."/>
            <person name="Roman P."/>
            <person name="Sinninghe Damste J.S."/>
            <person name="Golyshin P.N."/>
            <person name="Rojo D."/>
            <person name="Ciordia S."/>
            <person name="Mena M.D.C."/>
            <person name="Ferrer M."/>
            <person name="Messina E."/>
            <person name="Smedile F."/>
            <person name="La Spada G."/>
            <person name="La Cono V."/>
            <person name="Yakimov M.M."/>
        </authorList>
    </citation>
    <scope>NUCLEOTIDE SEQUENCE [LARGE SCALE GENOMIC DNA]</scope>
    <source>
        <strain evidence="3">AArc-Sl</strain>
    </source>
</reference>
<gene>
    <name evidence="2" type="ORF">AArcSl_0957</name>
</gene>
<feature type="domain" description="DUF7508" evidence="1">
    <location>
        <begin position="1"/>
        <end position="76"/>
    </location>
</feature>
<dbReference type="EMBL" id="CP025066">
    <property type="protein sequence ID" value="AUX08595.1"/>
    <property type="molecule type" value="Genomic_DNA"/>
</dbReference>
<organism evidence="2 3">
    <name type="scientific">Halalkaliarchaeum desulfuricum</name>
    <dbReference type="NCBI Taxonomy" id="2055893"/>
    <lineage>
        <taxon>Archaea</taxon>
        <taxon>Methanobacteriati</taxon>
        <taxon>Methanobacteriota</taxon>
        <taxon>Stenosarchaea group</taxon>
        <taxon>Halobacteria</taxon>
        <taxon>Halobacteriales</taxon>
        <taxon>Haloferacaceae</taxon>
        <taxon>Halalkaliarchaeum</taxon>
    </lineage>
</organism>
<dbReference type="GeneID" id="37877303"/>
<dbReference type="Proteomes" id="UP000263012">
    <property type="component" value="Chromosome"/>
</dbReference>
<proteinExistence type="predicted"/>
<dbReference type="Pfam" id="PF24348">
    <property type="entry name" value="DUF7508"/>
    <property type="match status" value="1"/>
</dbReference>
<dbReference type="OrthoDB" id="103534at2157"/>
<dbReference type="RefSeq" id="WP_119815792.1">
    <property type="nucleotide sequence ID" value="NZ_CP025066.1"/>
</dbReference>